<organism evidence="8 9">
    <name type="scientific">Hanseniaspora opuntiae</name>
    <dbReference type="NCBI Taxonomy" id="211096"/>
    <lineage>
        <taxon>Eukaryota</taxon>
        <taxon>Fungi</taxon>
        <taxon>Dikarya</taxon>
        <taxon>Ascomycota</taxon>
        <taxon>Saccharomycotina</taxon>
        <taxon>Saccharomycetes</taxon>
        <taxon>Saccharomycodales</taxon>
        <taxon>Saccharomycodaceae</taxon>
        <taxon>Hanseniaspora</taxon>
    </lineage>
</organism>
<comment type="caution">
    <text evidence="8">The sequence shown here is derived from an EMBL/GenBank/DDBJ whole genome shotgun (WGS) entry which is preliminary data.</text>
</comment>
<evidence type="ECO:0000259" key="6">
    <source>
        <dbReference type="Pfam" id="PF07970"/>
    </source>
</evidence>
<dbReference type="AlphaFoldDB" id="A0A1E5RKR5"/>
<evidence type="ECO:0000256" key="1">
    <source>
        <dbReference type="ARBA" id="ARBA00004370"/>
    </source>
</evidence>
<evidence type="ECO:0000256" key="5">
    <source>
        <dbReference type="RuleBase" id="RU369013"/>
    </source>
</evidence>
<evidence type="ECO:0000313" key="9">
    <source>
        <dbReference type="Proteomes" id="UP000095605"/>
    </source>
</evidence>
<dbReference type="OrthoDB" id="5541786at2759"/>
<comment type="subcellular location">
    <subcellularLocation>
        <location evidence="5">Endoplasmic reticulum membrane</location>
        <topology evidence="5">Multi-pass membrane protein</topology>
    </subcellularLocation>
    <subcellularLocation>
        <location evidence="5">Endoplasmic reticulum-Golgi intermediate compartment membrane</location>
        <topology evidence="5">Multi-pass membrane protein</topology>
    </subcellularLocation>
    <subcellularLocation>
        <location evidence="5">Golgi apparatus membrane</location>
        <topology evidence="5">Multi-pass membrane protein</topology>
    </subcellularLocation>
    <subcellularLocation>
        <location evidence="1">Membrane</location>
    </subcellularLocation>
</comment>
<keyword evidence="2 5" id="KW-0812">Transmembrane</keyword>
<keyword evidence="5" id="KW-0813">Transport</keyword>
<evidence type="ECO:0000313" key="8">
    <source>
        <dbReference type="EMBL" id="OEJ87475.1"/>
    </source>
</evidence>
<dbReference type="Pfam" id="PF13850">
    <property type="entry name" value="ERGIC_N"/>
    <property type="match status" value="1"/>
</dbReference>
<dbReference type="GO" id="GO:0006890">
    <property type="term" value="P:retrograde vesicle-mediated transport, Golgi to endoplasmic reticulum"/>
    <property type="evidence" value="ECO:0007669"/>
    <property type="project" value="TreeGrafter"/>
</dbReference>
<feature type="domain" description="Endoplasmic reticulum vesicle transporter N-terminal" evidence="7">
    <location>
        <begin position="29"/>
        <end position="118"/>
    </location>
</feature>
<dbReference type="Pfam" id="PF07970">
    <property type="entry name" value="COPIIcoated_ERV"/>
    <property type="match status" value="1"/>
</dbReference>
<evidence type="ECO:0000256" key="4">
    <source>
        <dbReference type="ARBA" id="ARBA00023136"/>
    </source>
</evidence>
<dbReference type="InterPro" id="IPR012936">
    <property type="entry name" value="Erv_C"/>
</dbReference>
<comment type="function">
    <text evidence="5">Plays a role in transport between endoplasmic reticulum and Golgi.</text>
</comment>
<keyword evidence="5" id="KW-0931">ER-Golgi transport</keyword>
<dbReference type="InterPro" id="IPR039542">
    <property type="entry name" value="Erv_N"/>
</dbReference>
<dbReference type="GO" id="GO:0006888">
    <property type="term" value="P:endoplasmic reticulum to Golgi vesicle-mediated transport"/>
    <property type="evidence" value="ECO:0007669"/>
    <property type="project" value="UniProtKB-UniRule"/>
</dbReference>
<keyword evidence="5" id="KW-0333">Golgi apparatus</keyword>
<dbReference type="InterPro" id="IPR045888">
    <property type="entry name" value="Erv"/>
</dbReference>
<feature type="transmembrane region" description="Helical" evidence="5">
    <location>
        <begin position="55"/>
        <end position="77"/>
    </location>
</feature>
<dbReference type="PANTHER" id="PTHR10984:SF81">
    <property type="entry name" value="ER-DERIVED VESICLES PROTEIN ERV41"/>
    <property type="match status" value="1"/>
</dbReference>
<evidence type="ECO:0000256" key="3">
    <source>
        <dbReference type="ARBA" id="ARBA00022989"/>
    </source>
</evidence>
<protein>
    <recommendedName>
        <fullName evidence="5">Endoplasmic reticulum-Golgi intermediate compartment protein</fullName>
    </recommendedName>
</protein>
<proteinExistence type="inferred from homology"/>
<name>A0A1E5RKR5_9ASCO</name>
<keyword evidence="5" id="KW-0256">Endoplasmic reticulum</keyword>
<evidence type="ECO:0000256" key="2">
    <source>
        <dbReference type="ARBA" id="ARBA00022692"/>
    </source>
</evidence>
<reference evidence="9" key="1">
    <citation type="journal article" date="2016" name="Genome Announc.">
        <title>Genome sequences of three species of Hanseniaspora isolated from spontaneous wine fermentations.</title>
        <authorList>
            <person name="Sternes P.R."/>
            <person name="Lee D."/>
            <person name="Kutyna D.R."/>
            <person name="Borneman A.R."/>
        </authorList>
    </citation>
    <scope>NUCLEOTIDE SEQUENCE [LARGE SCALE GENOMIC DNA]</scope>
    <source>
        <strain evidence="9">AWRI3578</strain>
    </source>
</reference>
<comment type="similarity">
    <text evidence="5">Belongs to the ERGIC family.</text>
</comment>
<dbReference type="GO" id="GO:0030134">
    <property type="term" value="C:COPII-coated ER to Golgi transport vesicle"/>
    <property type="evidence" value="ECO:0007669"/>
    <property type="project" value="TreeGrafter"/>
</dbReference>
<feature type="transmembrane region" description="Helical" evidence="5">
    <location>
        <begin position="324"/>
        <end position="346"/>
    </location>
</feature>
<dbReference type="GO" id="GO:0033116">
    <property type="term" value="C:endoplasmic reticulum-Golgi intermediate compartment membrane"/>
    <property type="evidence" value="ECO:0007669"/>
    <property type="project" value="UniProtKB-SubCell"/>
</dbReference>
<keyword evidence="4 5" id="KW-0472">Membrane</keyword>
<dbReference type="GO" id="GO:0005789">
    <property type="term" value="C:endoplasmic reticulum membrane"/>
    <property type="evidence" value="ECO:0007669"/>
    <property type="project" value="UniProtKB-SubCell"/>
</dbReference>
<gene>
    <name evidence="8" type="ORF">AWRI3578_g2312</name>
</gene>
<keyword evidence="3 5" id="KW-1133">Transmembrane helix</keyword>
<dbReference type="PANTHER" id="PTHR10984">
    <property type="entry name" value="ENDOPLASMIC RETICULUM-GOLGI INTERMEDIATE COMPARTMENT PROTEIN"/>
    <property type="match status" value="1"/>
</dbReference>
<dbReference type="Proteomes" id="UP000095605">
    <property type="component" value="Unassembled WGS sequence"/>
</dbReference>
<evidence type="ECO:0000259" key="7">
    <source>
        <dbReference type="Pfam" id="PF13850"/>
    </source>
</evidence>
<dbReference type="GO" id="GO:0000139">
    <property type="term" value="C:Golgi membrane"/>
    <property type="evidence" value="ECO:0007669"/>
    <property type="project" value="UniProtKB-SubCell"/>
</dbReference>
<accession>A0A1E5RKR5</accession>
<keyword evidence="9" id="KW-1185">Reference proteome</keyword>
<dbReference type="EMBL" id="LPNL01000004">
    <property type="protein sequence ID" value="OEJ87475.1"/>
    <property type="molecule type" value="Genomic_DNA"/>
</dbReference>
<sequence>MTNTIDNLYIMGSEGDGVLDKGSSTFKYLRHFDAFPKVAEHNENEPKKGLGVRTILFYAFTLFVLYCEFGSLFDGYIEETFELEAKPQSSIPINVDMFVKTKCDYLSFNWRDTTGDHILVNELIKLESMPFFVPFNVRSLNDYNEIYTPEIDEIFDRAMPAEFRDAIDTSSLEGSQDFDGCHVFGSIDVNAVEGQLQITGKGYGYSDATMAPIDKLDFTHVINEMSFGPFLPFLNNPLDNIAQIPQYEDRNAMYKYDIDVIPTRYNKLGSSITTTQYAVNFDNIKSDLNFVGKKVQNLPGIFFTIKHEPISVIYTDKRIGFLQFLGRLLTIGCLLMYLATWVYMLVDRVFVLSDKKSLYGNKQGEKNGIIA</sequence>
<feature type="domain" description="Endoplasmic reticulum vesicle transporter C-terminal" evidence="6">
    <location>
        <begin position="176"/>
        <end position="332"/>
    </location>
</feature>